<feature type="compositionally biased region" description="Basic and acidic residues" evidence="1">
    <location>
        <begin position="49"/>
        <end position="62"/>
    </location>
</feature>
<protein>
    <submittedName>
        <fullName evidence="2">Uncharacterized protein</fullName>
    </submittedName>
</protein>
<dbReference type="EMBL" id="JBFTWV010000021">
    <property type="protein sequence ID" value="KAL2797167.1"/>
    <property type="molecule type" value="Genomic_DNA"/>
</dbReference>
<sequence>MGGKRRRVDDKESMEREDRGGKRKRRRRQEKTKRGKRAGLSTTARRTRGRAEGTRRDGERGQLTEATRTKVQVSSSPIRWYHPQSQTQCSVRSVVVLILWMRCPAWPEWANFIQLCLYLSKFQSRHPGVASTVQQTQTWLIPGSSRTSPLLHRRPPWHHKCQQRYSVVEREECIKKKHFPHSDPHDFHPTLLSTSEDAVLEHHHNLRSISVFIVGTGSNVYSSSSYSGAAA</sequence>
<feature type="compositionally biased region" description="Basic residues" evidence="1">
    <location>
        <begin position="21"/>
        <end position="37"/>
    </location>
</feature>
<comment type="caution">
    <text evidence="2">The sequence shown here is derived from an EMBL/GenBank/DDBJ whole genome shotgun (WGS) entry which is preliminary data.</text>
</comment>
<organism evidence="2 3">
    <name type="scientific">Aspergillus keveii</name>
    <dbReference type="NCBI Taxonomy" id="714993"/>
    <lineage>
        <taxon>Eukaryota</taxon>
        <taxon>Fungi</taxon>
        <taxon>Dikarya</taxon>
        <taxon>Ascomycota</taxon>
        <taxon>Pezizomycotina</taxon>
        <taxon>Eurotiomycetes</taxon>
        <taxon>Eurotiomycetidae</taxon>
        <taxon>Eurotiales</taxon>
        <taxon>Aspergillaceae</taxon>
        <taxon>Aspergillus</taxon>
        <taxon>Aspergillus subgen. Nidulantes</taxon>
    </lineage>
</organism>
<evidence type="ECO:0000256" key="1">
    <source>
        <dbReference type="SAM" id="MobiDB-lite"/>
    </source>
</evidence>
<gene>
    <name evidence="2" type="ORF">BJX66DRAFT_113837</name>
</gene>
<evidence type="ECO:0000313" key="2">
    <source>
        <dbReference type="EMBL" id="KAL2797167.1"/>
    </source>
</evidence>
<accession>A0ABR4GDR7</accession>
<keyword evidence="3" id="KW-1185">Reference proteome</keyword>
<feature type="compositionally biased region" description="Basic and acidic residues" evidence="1">
    <location>
        <begin position="7"/>
        <end position="20"/>
    </location>
</feature>
<reference evidence="2 3" key="1">
    <citation type="submission" date="2024-07" db="EMBL/GenBank/DDBJ databases">
        <title>Section-level genome sequencing and comparative genomics of Aspergillus sections Usti and Cavernicolus.</title>
        <authorList>
            <consortium name="Lawrence Berkeley National Laboratory"/>
            <person name="Nybo J.L."/>
            <person name="Vesth T.C."/>
            <person name="Theobald S."/>
            <person name="Frisvad J.C."/>
            <person name="Larsen T.O."/>
            <person name="Kjaerboelling I."/>
            <person name="Rothschild-Mancinelli K."/>
            <person name="Lyhne E.K."/>
            <person name="Kogle M.E."/>
            <person name="Barry K."/>
            <person name="Clum A."/>
            <person name="Na H."/>
            <person name="Ledsgaard L."/>
            <person name="Lin J."/>
            <person name="Lipzen A."/>
            <person name="Kuo A."/>
            <person name="Riley R."/>
            <person name="Mondo S."/>
            <person name="Labutti K."/>
            <person name="Haridas S."/>
            <person name="Pangalinan J."/>
            <person name="Salamov A.A."/>
            <person name="Simmons B.A."/>
            <person name="Magnuson J.K."/>
            <person name="Chen J."/>
            <person name="Drula E."/>
            <person name="Henrissat B."/>
            <person name="Wiebenga A."/>
            <person name="Lubbers R.J."/>
            <person name="Gomes A.C."/>
            <person name="Makela M.R."/>
            <person name="Stajich J."/>
            <person name="Grigoriev I.V."/>
            <person name="Mortensen U.H."/>
            <person name="De Vries R.P."/>
            <person name="Baker S.E."/>
            <person name="Andersen M.R."/>
        </authorList>
    </citation>
    <scope>NUCLEOTIDE SEQUENCE [LARGE SCALE GENOMIC DNA]</scope>
    <source>
        <strain evidence="2 3">CBS 209.92</strain>
    </source>
</reference>
<dbReference type="Proteomes" id="UP001610563">
    <property type="component" value="Unassembled WGS sequence"/>
</dbReference>
<proteinExistence type="predicted"/>
<feature type="region of interest" description="Disordered" evidence="1">
    <location>
        <begin position="1"/>
        <end position="68"/>
    </location>
</feature>
<evidence type="ECO:0000313" key="3">
    <source>
        <dbReference type="Proteomes" id="UP001610563"/>
    </source>
</evidence>
<name>A0ABR4GDR7_9EURO</name>